<dbReference type="InterPro" id="IPR016169">
    <property type="entry name" value="FAD-bd_PCMH_sub2"/>
</dbReference>
<dbReference type="NCBIfam" id="NF010480">
    <property type="entry name" value="PRK13905.1"/>
    <property type="match status" value="1"/>
</dbReference>
<comment type="cofactor">
    <cofactor evidence="1 16">
        <name>FAD</name>
        <dbReference type="ChEBI" id="CHEBI:57692"/>
    </cofactor>
</comment>
<comment type="similarity">
    <text evidence="16">Belongs to the MurB family.</text>
</comment>
<evidence type="ECO:0000313" key="19">
    <source>
        <dbReference type="Proteomes" id="UP000831151"/>
    </source>
</evidence>
<comment type="function">
    <text evidence="2 16">Cell wall formation.</text>
</comment>
<dbReference type="InterPro" id="IPR016166">
    <property type="entry name" value="FAD-bd_PCMH"/>
</dbReference>
<keyword evidence="19" id="KW-1185">Reference proteome</keyword>
<dbReference type="GO" id="GO:0005829">
    <property type="term" value="C:cytosol"/>
    <property type="evidence" value="ECO:0007669"/>
    <property type="project" value="TreeGrafter"/>
</dbReference>
<keyword evidence="7 16" id="KW-0285">Flavoprotein</keyword>
<evidence type="ECO:0000256" key="11">
    <source>
        <dbReference type="ARBA" id="ARBA00022984"/>
    </source>
</evidence>
<dbReference type="PANTHER" id="PTHR21071:SF4">
    <property type="entry name" value="UDP-N-ACETYLENOLPYRUVOYLGLUCOSAMINE REDUCTASE"/>
    <property type="match status" value="1"/>
</dbReference>
<dbReference type="RefSeq" id="WP_249242333.1">
    <property type="nucleotide sequence ID" value="NZ_CP096649.1"/>
</dbReference>
<evidence type="ECO:0000256" key="4">
    <source>
        <dbReference type="ARBA" id="ARBA00004752"/>
    </source>
</evidence>
<dbReference type="Pfam" id="PF01565">
    <property type="entry name" value="FAD_binding_4"/>
    <property type="match status" value="1"/>
</dbReference>
<dbReference type="Gene3D" id="3.30.43.10">
    <property type="entry name" value="Uridine Diphospho-n-acetylenolpyruvylglucosamine Reductase, domain 2"/>
    <property type="match status" value="1"/>
</dbReference>
<dbReference type="GO" id="GO:0071949">
    <property type="term" value="F:FAD binding"/>
    <property type="evidence" value="ECO:0007669"/>
    <property type="project" value="InterPro"/>
</dbReference>
<dbReference type="NCBIfam" id="TIGR00179">
    <property type="entry name" value="murB"/>
    <property type="match status" value="1"/>
</dbReference>
<feature type="active site" evidence="16">
    <location>
        <position position="174"/>
    </location>
</feature>
<gene>
    <name evidence="16 18" type="primary">murB</name>
    <name evidence="18" type="ORF">M1R53_05820</name>
</gene>
<dbReference type="InterPro" id="IPR036635">
    <property type="entry name" value="MurB_C_sf"/>
</dbReference>
<keyword evidence="14 16" id="KW-0961">Cell wall biogenesis/degradation</keyword>
<dbReference type="GO" id="GO:0009252">
    <property type="term" value="P:peptidoglycan biosynthetic process"/>
    <property type="evidence" value="ECO:0007669"/>
    <property type="project" value="UniProtKB-UniRule"/>
</dbReference>
<dbReference type="GO" id="GO:0008762">
    <property type="term" value="F:UDP-N-acetylmuramate dehydrogenase activity"/>
    <property type="evidence" value="ECO:0007669"/>
    <property type="project" value="UniProtKB-UniRule"/>
</dbReference>
<evidence type="ECO:0000256" key="12">
    <source>
        <dbReference type="ARBA" id="ARBA00023002"/>
    </source>
</evidence>
<comment type="catalytic activity">
    <reaction evidence="15 16">
        <text>UDP-N-acetyl-alpha-D-muramate + NADP(+) = UDP-N-acetyl-3-O-(1-carboxyvinyl)-alpha-D-glucosamine + NADPH + H(+)</text>
        <dbReference type="Rhea" id="RHEA:12248"/>
        <dbReference type="ChEBI" id="CHEBI:15378"/>
        <dbReference type="ChEBI" id="CHEBI:57783"/>
        <dbReference type="ChEBI" id="CHEBI:58349"/>
        <dbReference type="ChEBI" id="CHEBI:68483"/>
        <dbReference type="ChEBI" id="CHEBI:70757"/>
        <dbReference type="EC" id="1.3.1.98"/>
    </reaction>
</comment>
<comment type="subcellular location">
    <subcellularLocation>
        <location evidence="3 16">Cytoplasm</location>
    </subcellularLocation>
</comment>
<dbReference type="InterPro" id="IPR036318">
    <property type="entry name" value="FAD-bd_PCMH-like_sf"/>
</dbReference>
<dbReference type="SUPFAM" id="SSF56176">
    <property type="entry name" value="FAD-binding/transporter-associated domain-like"/>
    <property type="match status" value="1"/>
</dbReference>
<organism evidence="18 19">
    <name type="scientific">Fenollaria massiliensis</name>
    <dbReference type="NCBI Taxonomy" id="938288"/>
    <lineage>
        <taxon>Bacteria</taxon>
        <taxon>Bacillati</taxon>
        <taxon>Bacillota</taxon>
        <taxon>Clostridia</taxon>
        <taxon>Eubacteriales</taxon>
        <taxon>Fenollaria</taxon>
    </lineage>
</organism>
<dbReference type="GO" id="GO:0008360">
    <property type="term" value="P:regulation of cell shape"/>
    <property type="evidence" value="ECO:0007669"/>
    <property type="project" value="UniProtKB-KW"/>
</dbReference>
<evidence type="ECO:0000256" key="3">
    <source>
        <dbReference type="ARBA" id="ARBA00004496"/>
    </source>
</evidence>
<keyword evidence="10 16" id="KW-0133">Cell shape</keyword>
<dbReference type="InterPro" id="IPR006094">
    <property type="entry name" value="Oxid_FAD_bind_N"/>
</dbReference>
<name>A0A9E7DIT0_9FIRM</name>
<keyword evidence="6 16" id="KW-0132">Cell division</keyword>
<dbReference type="EMBL" id="CP096649">
    <property type="protein sequence ID" value="UQK58755.1"/>
    <property type="molecule type" value="Genomic_DNA"/>
</dbReference>
<accession>A0A9E7DIT0</accession>
<keyword evidence="9 16" id="KW-0521">NADP</keyword>
<dbReference type="SUPFAM" id="SSF56194">
    <property type="entry name" value="Uridine diphospho-N-Acetylenolpyruvylglucosamine reductase, MurB, C-terminal domain"/>
    <property type="match status" value="1"/>
</dbReference>
<dbReference type="AlphaFoldDB" id="A0A9E7DIT0"/>
<evidence type="ECO:0000256" key="6">
    <source>
        <dbReference type="ARBA" id="ARBA00022618"/>
    </source>
</evidence>
<dbReference type="GO" id="GO:0051301">
    <property type="term" value="P:cell division"/>
    <property type="evidence" value="ECO:0007669"/>
    <property type="project" value="UniProtKB-KW"/>
</dbReference>
<feature type="active site" description="Proton donor" evidence="16">
    <location>
        <position position="224"/>
    </location>
</feature>
<dbReference type="GO" id="GO:0071555">
    <property type="term" value="P:cell wall organization"/>
    <property type="evidence" value="ECO:0007669"/>
    <property type="project" value="UniProtKB-KW"/>
</dbReference>
<protein>
    <recommendedName>
        <fullName evidence="16">UDP-N-acetylenolpyruvoylglucosamine reductase</fullName>
        <ecNumber evidence="16">1.3.1.98</ecNumber>
    </recommendedName>
    <alternativeName>
        <fullName evidence="16">UDP-N-acetylmuramate dehydrogenase</fullName>
    </alternativeName>
</protein>
<evidence type="ECO:0000256" key="5">
    <source>
        <dbReference type="ARBA" id="ARBA00022490"/>
    </source>
</evidence>
<dbReference type="PROSITE" id="PS51387">
    <property type="entry name" value="FAD_PCMH"/>
    <property type="match status" value="1"/>
</dbReference>
<dbReference type="Pfam" id="PF02873">
    <property type="entry name" value="MurB_C"/>
    <property type="match status" value="1"/>
</dbReference>
<dbReference type="Gene3D" id="3.30.465.10">
    <property type="match status" value="1"/>
</dbReference>
<reference evidence="18" key="1">
    <citation type="submission" date="2022-04" db="EMBL/GenBank/DDBJ databases">
        <title>Complete genome sequences of Ezakiella coagulans and Fenollaria massiliensis.</title>
        <authorList>
            <person name="France M.T."/>
            <person name="Clifford J."/>
            <person name="Narina S."/>
            <person name="Rutt L."/>
            <person name="Ravel J."/>
        </authorList>
    </citation>
    <scope>NUCLEOTIDE SEQUENCE</scope>
    <source>
        <strain evidence="18">C0061C2</strain>
    </source>
</reference>
<dbReference type="InterPro" id="IPR003170">
    <property type="entry name" value="MurB"/>
</dbReference>
<evidence type="ECO:0000256" key="2">
    <source>
        <dbReference type="ARBA" id="ARBA00003921"/>
    </source>
</evidence>
<feature type="domain" description="FAD-binding PCMH-type" evidence="17">
    <location>
        <begin position="29"/>
        <end position="195"/>
    </location>
</feature>
<evidence type="ECO:0000313" key="18">
    <source>
        <dbReference type="EMBL" id="UQK58755.1"/>
    </source>
</evidence>
<evidence type="ECO:0000256" key="1">
    <source>
        <dbReference type="ARBA" id="ARBA00001974"/>
    </source>
</evidence>
<evidence type="ECO:0000256" key="10">
    <source>
        <dbReference type="ARBA" id="ARBA00022960"/>
    </source>
</evidence>
<evidence type="ECO:0000256" key="16">
    <source>
        <dbReference type="HAMAP-Rule" id="MF_00037"/>
    </source>
</evidence>
<keyword evidence="5 16" id="KW-0963">Cytoplasm</keyword>
<dbReference type="PANTHER" id="PTHR21071">
    <property type="entry name" value="UDP-N-ACETYLENOLPYRUVOYLGLUCOSAMINE REDUCTASE"/>
    <property type="match status" value="1"/>
</dbReference>
<keyword evidence="12 16" id="KW-0560">Oxidoreductase</keyword>
<dbReference type="InterPro" id="IPR016167">
    <property type="entry name" value="FAD-bd_PCMH_sub1"/>
</dbReference>
<dbReference type="EC" id="1.3.1.98" evidence="16"/>
<evidence type="ECO:0000259" key="17">
    <source>
        <dbReference type="PROSITE" id="PS51387"/>
    </source>
</evidence>
<keyword evidence="11 16" id="KW-0573">Peptidoglycan synthesis</keyword>
<proteinExistence type="inferred from homology"/>
<evidence type="ECO:0000256" key="9">
    <source>
        <dbReference type="ARBA" id="ARBA00022857"/>
    </source>
</evidence>
<keyword evidence="13 16" id="KW-0131">Cell cycle</keyword>
<dbReference type="Proteomes" id="UP000831151">
    <property type="component" value="Chromosome"/>
</dbReference>
<comment type="pathway">
    <text evidence="4 16">Cell wall biogenesis; peptidoglycan biosynthesis.</text>
</comment>
<evidence type="ECO:0000256" key="14">
    <source>
        <dbReference type="ARBA" id="ARBA00023316"/>
    </source>
</evidence>
<dbReference type="InterPro" id="IPR011601">
    <property type="entry name" value="MurB_C"/>
</dbReference>
<feature type="active site" evidence="16">
    <location>
        <position position="294"/>
    </location>
</feature>
<evidence type="ECO:0000256" key="15">
    <source>
        <dbReference type="ARBA" id="ARBA00048914"/>
    </source>
</evidence>
<evidence type="ECO:0000256" key="7">
    <source>
        <dbReference type="ARBA" id="ARBA00022630"/>
    </source>
</evidence>
<evidence type="ECO:0000256" key="13">
    <source>
        <dbReference type="ARBA" id="ARBA00023306"/>
    </source>
</evidence>
<sequence length="300" mass="33110">MKKILDELKKLNIKNILVDESLSKYTTFKIGGPAKILIEAVSDEEILKIIKLFDEKNENYLIIGNGSNLLISDKVFERPVIVLDKNFAKIERIDEVTLYAESGASLKSLANKALDLGLGGLEAISGIPGTVGGAVYMNAGAYGSEIKDVVTKIRCIKDEKIVELDASEANFAHRRSIFQEKGYVILGAYFKLEKKAREEIKAEQKDYTQRRVDKQPLEYPSAGSVFKRPTGYYASKLIEDAGLKGLSVGGAMVSKKHSGFIINTGGASFEDVVTLIEKVKAIVKEKFAVVLEEEIRIINE</sequence>
<keyword evidence="8 16" id="KW-0274">FAD</keyword>
<evidence type="ECO:0000256" key="8">
    <source>
        <dbReference type="ARBA" id="ARBA00022827"/>
    </source>
</evidence>
<dbReference type="HAMAP" id="MF_00037">
    <property type="entry name" value="MurB"/>
    <property type="match status" value="1"/>
</dbReference>
<dbReference type="KEGG" id="fms:M1R53_05820"/>
<dbReference type="Gene3D" id="3.90.78.10">
    <property type="entry name" value="UDP-N-acetylenolpyruvoylglucosamine reductase, C-terminal domain"/>
    <property type="match status" value="1"/>
</dbReference>